<organism evidence="11 12">
    <name type="scientific">Aquifex aeolicus</name>
    <dbReference type="NCBI Taxonomy" id="63363"/>
    <lineage>
        <taxon>Bacteria</taxon>
        <taxon>Pseudomonadati</taxon>
        <taxon>Aquificota</taxon>
        <taxon>Aquificia</taxon>
        <taxon>Aquificales</taxon>
        <taxon>Aquificaceae</taxon>
        <taxon>Aquifex</taxon>
    </lineage>
</organism>
<comment type="caution">
    <text evidence="11">The sequence shown here is derived from an EMBL/GenBank/DDBJ whole genome shotgun (WGS) entry which is preliminary data.</text>
</comment>
<dbReference type="InterPro" id="IPR014100">
    <property type="entry name" value="GTP-bd_Obg/CgtA"/>
</dbReference>
<evidence type="ECO:0000256" key="3">
    <source>
        <dbReference type="ARBA" id="ARBA00022723"/>
    </source>
</evidence>
<reference evidence="11" key="1">
    <citation type="journal article" date="2020" name="ISME J.">
        <title>Gammaproteobacteria mediating utilization of methyl-, sulfur- and petroleum organic compounds in deep ocean hydrothermal plumes.</title>
        <authorList>
            <person name="Zhou Z."/>
            <person name="Liu Y."/>
            <person name="Pan J."/>
            <person name="Cron B.R."/>
            <person name="Toner B.M."/>
            <person name="Anantharaman K."/>
            <person name="Breier J.A."/>
            <person name="Dick G.J."/>
            <person name="Li M."/>
        </authorList>
    </citation>
    <scope>NUCLEOTIDE SEQUENCE</scope>
    <source>
        <strain evidence="11">SZUA-1501</strain>
    </source>
</reference>
<dbReference type="InterPro" id="IPR006073">
    <property type="entry name" value="GTP-bd"/>
</dbReference>
<keyword evidence="3 8" id="KW-0479">Metal-binding</keyword>
<dbReference type="Proteomes" id="UP000606463">
    <property type="component" value="Unassembled WGS sequence"/>
</dbReference>
<evidence type="ECO:0000256" key="5">
    <source>
        <dbReference type="ARBA" id="ARBA00022801"/>
    </source>
</evidence>
<keyword evidence="6 8" id="KW-0460">Magnesium</keyword>
<evidence type="ECO:0000256" key="2">
    <source>
        <dbReference type="ARBA" id="ARBA00022490"/>
    </source>
</evidence>
<dbReference type="PROSITE" id="PS51710">
    <property type="entry name" value="G_OBG"/>
    <property type="match status" value="1"/>
</dbReference>
<dbReference type="GO" id="GO:0000287">
    <property type="term" value="F:magnesium ion binding"/>
    <property type="evidence" value="ECO:0007669"/>
    <property type="project" value="InterPro"/>
</dbReference>
<dbReference type="NCBIfam" id="TIGR02729">
    <property type="entry name" value="Obg_CgtA"/>
    <property type="match status" value="1"/>
</dbReference>
<dbReference type="AlphaFoldDB" id="A0A9D0YNB4"/>
<dbReference type="Gene3D" id="3.40.50.300">
    <property type="entry name" value="P-loop containing nucleotide triphosphate hydrolases"/>
    <property type="match status" value="1"/>
</dbReference>
<dbReference type="FunFam" id="2.70.210.12:FF:000001">
    <property type="entry name" value="GTPase Obg"/>
    <property type="match status" value="1"/>
</dbReference>
<feature type="domain" description="OBG-type G" evidence="9">
    <location>
        <begin position="160"/>
        <end position="332"/>
    </location>
</feature>
<dbReference type="GO" id="GO:0043022">
    <property type="term" value="F:ribosome binding"/>
    <property type="evidence" value="ECO:0007669"/>
    <property type="project" value="UniProtKB-ARBA"/>
</dbReference>
<dbReference type="GO" id="GO:0005737">
    <property type="term" value="C:cytoplasm"/>
    <property type="evidence" value="ECO:0007669"/>
    <property type="project" value="UniProtKB-SubCell"/>
</dbReference>
<comment type="subcellular location">
    <subcellularLocation>
        <location evidence="8">Cytoplasm</location>
    </subcellularLocation>
</comment>
<comment type="subunit">
    <text evidence="8">Monomer.</text>
</comment>
<evidence type="ECO:0000313" key="12">
    <source>
        <dbReference type="Proteomes" id="UP000606463"/>
    </source>
</evidence>
<dbReference type="NCBIfam" id="NF008954">
    <property type="entry name" value="PRK12296.1"/>
    <property type="match status" value="1"/>
</dbReference>
<evidence type="ECO:0000256" key="7">
    <source>
        <dbReference type="ARBA" id="ARBA00023134"/>
    </source>
</evidence>
<accession>A0A9D0YNB4</accession>
<evidence type="ECO:0000256" key="8">
    <source>
        <dbReference type="HAMAP-Rule" id="MF_01454"/>
    </source>
</evidence>
<dbReference type="InterPro" id="IPR027417">
    <property type="entry name" value="P-loop_NTPase"/>
</dbReference>
<evidence type="ECO:0000256" key="6">
    <source>
        <dbReference type="ARBA" id="ARBA00022842"/>
    </source>
</evidence>
<comment type="caution">
    <text evidence="8">Lacks conserved residue(s) required for the propagation of feature annotation.</text>
</comment>
<comment type="similarity">
    <text evidence="1 8">Belongs to the TRAFAC class OBG-HflX-like GTPase superfamily. OBG GTPase family.</text>
</comment>
<feature type="binding site" evidence="8">
    <location>
        <begin position="283"/>
        <end position="286"/>
    </location>
    <ligand>
        <name>GTP</name>
        <dbReference type="ChEBI" id="CHEBI:37565"/>
    </ligand>
</feature>
<dbReference type="Gene3D" id="2.70.210.12">
    <property type="entry name" value="GTP1/OBG domain"/>
    <property type="match status" value="1"/>
</dbReference>
<dbReference type="InterPro" id="IPR006074">
    <property type="entry name" value="GTP1-OBG_CS"/>
</dbReference>
<dbReference type="InterPro" id="IPR005225">
    <property type="entry name" value="Small_GTP-bd"/>
</dbReference>
<feature type="binding site" evidence="8">
    <location>
        <begin position="166"/>
        <end position="173"/>
    </location>
    <ligand>
        <name>GTP</name>
        <dbReference type="ChEBI" id="CHEBI:37565"/>
    </ligand>
</feature>
<dbReference type="PROSITE" id="PS00905">
    <property type="entry name" value="GTP1_OBG"/>
    <property type="match status" value="1"/>
</dbReference>
<dbReference type="PRINTS" id="PR00326">
    <property type="entry name" value="GTP1OBG"/>
</dbReference>
<keyword evidence="4 8" id="KW-0547">Nucleotide-binding</keyword>
<comment type="function">
    <text evidence="8">An essential GTPase which binds GTP, GDP and possibly (p)ppGpp with moderate affinity, with high nucleotide exchange rates and a fairly low GTP hydrolysis rate. Plays a role in control of the cell cycle, stress response, ribosome biogenesis and in those bacteria that undergo differentiation, in morphogenesis control.</text>
</comment>
<feature type="binding site" evidence="8">
    <location>
        <begin position="213"/>
        <end position="216"/>
    </location>
    <ligand>
        <name>GTP</name>
        <dbReference type="ChEBI" id="CHEBI:37565"/>
    </ligand>
</feature>
<feature type="domain" description="Obg" evidence="10">
    <location>
        <begin position="1"/>
        <end position="159"/>
    </location>
</feature>
<dbReference type="SUPFAM" id="SSF52540">
    <property type="entry name" value="P-loop containing nucleoside triphosphate hydrolases"/>
    <property type="match status" value="1"/>
</dbReference>
<keyword evidence="2 8" id="KW-0963">Cytoplasm</keyword>
<dbReference type="CDD" id="cd01898">
    <property type="entry name" value="Obg"/>
    <property type="match status" value="1"/>
</dbReference>
<gene>
    <name evidence="11" type="primary">obgE</name>
    <name evidence="8" type="synonym">obg</name>
    <name evidence="11" type="ORF">EYH37_01045</name>
</gene>
<evidence type="ECO:0000259" key="9">
    <source>
        <dbReference type="PROSITE" id="PS51710"/>
    </source>
</evidence>
<dbReference type="PIRSF" id="PIRSF002401">
    <property type="entry name" value="GTP_bd_Obg/CgtA"/>
    <property type="match status" value="1"/>
</dbReference>
<dbReference type="GO" id="GO:0005525">
    <property type="term" value="F:GTP binding"/>
    <property type="evidence" value="ECO:0007669"/>
    <property type="project" value="UniProtKB-UniRule"/>
</dbReference>
<dbReference type="HAMAP" id="MF_01454">
    <property type="entry name" value="GTPase_Obg"/>
    <property type="match status" value="1"/>
</dbReference>
<evidence type="ECO:0000259" key="10">
    <source>
        <dbReference type="PROSITE" id="PS51883"/>
    </source>
</evidence>
<dbReference type="SUPFAM" id="SSF82051">
    <property type="entry name" value="Obg GTP-binding protein N-terminal domain"/>
    <property type="match status" value="1"/>
</dbReference>
<dbReference type="PROSITE" id="PS51883">
    <property type="entry name" value="OBG"/>
    <property type="match status" value="1"/>
</dbReference>
<dbReference type="InterPro" id="IPR006169">
    <property type="entry name" value="GTP1_OBG_dom"/>
</dbReference>
<dbReference type="InterPro" id="IPR036726">
    <property type="entry name" value="GTP1_OBG_dom_sf"/>
</dbReference>
<dbReference type="NCBIfam" id="NF008955">
    <property type="entry name" value="PRK12297.1"/>
    <property type="match status" value="1"/>
</dbReference>
<keyword evidence="5 8" id="KW-0378">Hydrolase</keyword>
<evidence type="ECO:0000256" key="4">
    <source>
        <dbReference type="ARBA" id="ARBA00022741"/>
    </source>
</evidence>
<name>A0A9D0YNB4_AQUAO</name>
<evidence type="ECO:0000313" key="11">
    <source>
        <dbReference type="EMBL" id="HIP97941.1"/>
    </source>
</evidence>
<keyword evidence="7 8" id="KW-0342">GTP-binding</keyword>
<feature type="binding site" evidence="8">
    <location>
        <position position="193"/>
    </location>
    <ligand>
        <name>Mg(2+)</name>
        <dbReference type="ChEBI" id="CHEBI:18420"/>
    </ligand>
</feature>
<comment type="cofactor">
    <cofactor evidence="8">
        <name>Mg(2+)</name>
        <dbReference type="ChEBI" id="CHEBI:18420"/>
    </cofactor>
</comment>
<dbReference type="Pfam" id="PF01018">
    <property type="entry name" value="GTP1_OBG"/>
    <property type="match status" value="1"/>
</dbReference>
<dbReference type="EC" id="3.6.5.-" evidence="8"/>
<dbReference type="EMBL" id="DQVE01000011">
    <property type="protein sequence ID" value="HIP97941.1"/>
    <property type="molecule type" value="Genomic_DNA"/>
</dbReference>
<evidence type="ECO:0000256" key="1">
    <source>
        <dbReference type="ARBA" id="ARBA00007699"/>
    </source>
</evidence>
<dbReference type="GO" id="GO:0003924">
    <property type="term" value="F:GTPase activity"/>
    <property type="evidence" value="ECO:0007669"/>
    <property type="project" value="UniProtKB-UniRule"/>
</dbReference>
<dbReference type="InterPro" id="IPR045086">
    <property type="entry name" value="OBG_GTPase"/>
</dbReference>
<feature type="binding site" evidence="8">
    <location>
        <begin position="313"/>
        <end position="315"/>
    </location>
    <ligand>
        <name>GTP</name>
        <dbReference type="ChEBI" id="CHEBI:37565"/>
    </ligand>
</feature>
<proteinExistence type="inferred from homology"/>
<feature type="binding site" evidence="8">
    <location>
        <position position="173"/>
    </location>
    <ligand>
        <name>Mg(2+)</name>
        <dbReference type="ChEBI" id="CHEBI:18420"/>
    </ligand>
</feature>
<protein>
    <recommendedName>
        <fullName evidence="8">GTPase Obg</fullName>
        <ecNumber evidence="8">3.6.5.-</ecNumber>
    </recommendedName>
    <alternativeName>
        <fullName evidence="8">GTP-binding protein Obg</fullName>
    </alternativeName>
</protein>
<dbReference type="GO" id="GO:0042254">
    <property type="term" value="P:ribosome biogenesis"/>
    <property type="evidence" value="ECO:0007669"/>
    <property type="project" value="UniProtKB-UniRule"/>
</dbReference>
<dbReference type="PANTHER" id="PTHR11702:SF31">
    <property type="entry name" value="MITOCHONDRIAL RIBOSOME-ASSOCIATED GTPASE 2"/>
    <property type="match status" value="1"/>
</dbReference>
<sequence>MEFVDKVKIYVKAGDGGDGAVAFLREKFRPKGGPAGGDGGKGGDVIFVATKNKHTLYDLKFQKHLKAENGKSGGGKKKHGRKGRDLIVEVPVGTVVKDAQTGEVIADLTEDRQRAVIARGGKGGLGNAHFATPTRQAPRFATKGQKGEERWIILELKSIADVGLVGFPNAGKSTLINRLSNAKAEVAPYPFTTVKPNLGVVGFDDLYSFVIADIPGLIEGAHKGKGLGFEFLRHIERTKVLAFILDVGDFRDRDPKKAFEILRNELKEYSPKLLEKPQVVVLNKIDTQSDKKHLEELKRYFEKKYNLPVFLISALTGEGLRELKFALRELVEKARNSEIKKGESLNPEKS</sequence>
<dbReference type="NCBIfam" id="NF008956">
    <property type="entry name" value="PRK12299.1"/>
    <property type="match status" value="1"/>
</dbReference>
<dbReference type="NCBIfam" id="TIGR00231">
    <property type="entry name" value="small_GTP"/>
    <property type="match status" value="1"/>
</dbReference>
<dbReference type="InterPro" id="IPR031167">
    <property type="entry name" value="G_OBG"/>
</dbReference>
<dbReference type="PANTHER" id="PTHR11702">
    <property type="entry name" value="DEVELOPMENTALLY REGULATED GTP-BINDING PROTEIN-RELATED"/>
    <property type="match status" value="1"/>
</dbReference>
<dbReference type="Pfam" id="PF01926">
    <property type="entry name" value="MMR_HSR1"/>
    <property type="match status" value="1"/>
</dbReference>